<sequence length="420" mass="47716">MSFTSSTTTAVLASRLSLTRRVDSSTNTTKSNRGCRKGCFAPPRSSSSVDEARSTKSRTAKGKKTSSSSSGGKKKTGSSSVQRIIHTDKIVSKLNAVLNKDEQKKSSNKDSIGNIDEELCPTKTKPWSEIKKIAKPSQTACGWDWTFYKLSNFSSEENAREYMAIKPVPAVKYRGYYYVVDHHHTLAALELAGWDVDVTLEEIYEFEDDLSEEAFWGIMEGKGWSFCRDESYKRIDLKDLPENFELSSFRNDVFRSLGGFARKFGVLKRGKSLEERLFFEFQWGYFFWLHRSDKYGLWPSAELSRGFDRLMTMIENTDQDEYIDKRRDVTDMIELSERVLQPLYSVLVQYIGPLAATYDQLPTGETKKVPGLKTLFGRDYLPGAVNETAVQGLIHINSLKNKKVVKKVLKEATEKSIDDV</sequence>
<dbReference type="Pfam" id="PF08857">
    <property type="entry name" value="ParBc_2"/>
    <property type="match status" value="1"/>
</dbReference>
<organism evidence="2 3">
    <name type="scientific">Bathycoccus prasinos</name>
    <dbReference type="NCBI Taxonomy" id="41875"/>
    <lineage>
        <taxon>Eukaryota</taxon>
        <taxon>Viridiplantae</taxon>
        <taxon>Chlorophyta</taxon>
        <taxon>Mamiellophyceae</taxon>
        <taxon>Mamiellales</taxon>
        <taxon>Bathycoccaceae</taxon>
        <taxon>Bathycoccus</taxon>
    </lineage>
</organism>
<dbReference type="Gene3D" id="3.90.1530.10">
    <property type="entry name" value="Conserved hypothetical protein from pyrococcus furiosus pfu- 392566-001, ParB domain"/>
    <property type="match status" value="1"/>
</dbReference>
<evidence type="ECO:0000313" key="2">
    <source>
        <dbReference type="EMBL" id="CCO15898.1"/>
    </source>
</evidence>
<dbReference type="eggNOG" id="ENOG502SXVD">
    <property type="taxonomic scope" value="Eukaryota"/>
</dbReference>
<feature type="compositionally biased region" description="Basic residues" evidence="1">
    <location>
        <begin position="55"/>
        <end position="64"/>
    </location>
</feature>
<evidence type="ECO:0000313" key="3">
    <source>
        <dbReference type="Proteomes" id="UP000198341"/>
    </source>
</evidence>
<dbReference type="Proteomes" id="UP000198341">
    <property type="component" value="Chromosome 3"/>
</dbReference>
<dbReference type="InterPro" id="IPR014956">
    <property type="entry name" value="ParBc_2"/>
</dbReference>
<dbReference type="OrthoDB" id="415493at2759"/>
<dbReference type="RefSeq" id="XP_007514461.1">
    <property type="nucleotide sequence ID" value="XM_007514399.1"/>
</dbReference>
<name>K8F312_9CHLO</name>
<dbReference type="InterPro" id="IPR036086">
    <property type="entry name" value="ParB/Sulfiredoxin_sf"/>
</dbReference>
<feature type="region of interest" description="Disordered" evidence="1">
    <location>
        <begin position="21"/>
        <end position="82"/>
    </location>
</feature>
<evidence type="ECO:0000256" key="1">
    <source>
        <dbReference type="SAM" id="MobiDB-lite"/>
    </source>
</evidence>
<keyword evidence="3" id="KW-1185">Reference proteome</keyword>
<dbReference type="EMBL" id="FO082276">
    <property type="protein sequence ID" value="CCO15898.1"/>
    <property type="molecule type" value="Genomic_DNA"/>
</dbReference>
<reference evidence="2 3" key="1">
    <citation type="submission" date="2011-10" db="EMBL/GenBank/DDBJ databases">
        <authorList>
            <person name="Genoscope - CEA"/>
        </authorList>
    </citation>
    <scope>NUCLEOTIDE SEQUENCE [LARGE SCALE GENOMIC DNA]</scope>
    <source>
        <strain evidence="2 3">RCC 1105</strain>
    </source>
</reference>
<proteinExistence type="predicted"/>
<dbReference type="CDD" id="cd16390">
    <property type="entry name" value="ParB_N_Srx_like"/>
    <property type="match status" value="1"/>
</dbReference>
<dbReference type="AlphaFoldDB" id="K8F312"/>
<dbReference type="KEGG" id="bpg:Bathy03g00910"/>
<protein>
    <submittedName>
        <fullName evidence="2">Unnamed protein product</fullName>
    </submittedName>
</protein>
<dbReference type="SUPFAM" id="SSF110849">
    <property type="entry name" value="ParB/Sulfiredoxin"/>
    <property type="match status" value="1"/>
</dbReference>
<accession>K8F312</accession>
<gene>
    <name evidence="2" type="ORF">Bathy03g00910</name>
</gene>
<dbReference type="GeneID" id="19016629"/>